<dbReference type="InterPro" id="IPR017441">
    <property type="entry name" value="Protein_kinase_ATP_BS"/>
</dbReference>
<keyword evidence="4 9" id="KW-0547">Nucleotide-binding</keyword>
<dbReference type="OrthoDB" id="5979581at2759"/>
<evidence type="ECO:0000313" key="12">
    <source>
        <dbReference type="EMBL" id="KMP05841.1"/>
    </source>
</evidence>
<evidence type="ECO:0000256" key="9">
    <source>
        <dbReference type="PROSITE-ProRule" id="PRU10141"/>
    </source>
</evidence>
<keyword evidence="3" id="KW-0808">Transferase</keyword>
<dbReference type="InterPro" id="IPR008271">
    <property type="entry name" value="Ser/Thr_kinase_AS"/>
</dbReference>
<dbReference type="STRING" id="404692.A0A0J6YAV2"/>
<dbReference type="InterPro" id="IPR000719">
    <property type="entry name" value="Prot_kinase_dom"/>
</dbReference>
<dbReference type="EC" id="2.7.11.1" evidence="1"/>
<accession>A0A0J6YAV2</accession>
<evidence type="ECO:0000256" key="7">
    <source>
        <dbReference type="ARBA" id="ARBA00047899"/>
    </source>
</evidence>
<dbReference type="Gene3D" id="1.10.510.10">
    <property type="entry name" value="Transferase(Phosphotransferase) domain 1"/>
    <property type="match status" value="1"/>
</dbReference>
<evidence type="ECO:0000313" key="13">
    <source>
        <dbReference type="Proteomes" id="UP000054565"/>
    </source>
</evidence>
<evidence type="ECO:0000256" key="6">
    <source>
        <dbReference type="ARBA" id="ARBA00022840"/>
    </source>
</evidence>
<feature type="binding site" evidence="9">
    <location>
        <position position="97"/>
    </location>
    <ligand>
        <name>ATP</name>
        <dbReference type="ChEBI" id="CHEBI:30616"/>
    </ligand>
</feature>
<evidence type="ECO:0000256" key="3">
    <source>
        <dbReference type="ARBA" id="ARBA00022679"/>
    </source>
</evidence>
<feature type="domain" description="Protein kinase" evidence="11">
    <location>
        <begin position="68"/>
        <end position="417"/>
    </location>
</feature>
<evidence type="ECO:0000256" key="5">
    <source>
        <dbReference type="ARBA" id="ARBA00022777"/>
    </source>
</evidence>
<organism evidence="12 13">
    <name type="scientific">Coccidioides immitis RMSCC 2394</name>
    <dbReference type="NCBI Taxonomy" id="404692"/>
    <lineage>
        <taxon>Eukaryota</taxon>
        <taxon>Fungi</taxon>
        <taxon>Dikarya</taxon>
        <taxon>Ascomycota</taxon>
        <taxon>Pezizomycotina</taxon>
        <taxon>Eurotiomycetes</taxon>
        <taxon>Eurotiomycetidae</taxon>
        <taxon>Onygenales</taxon>
        <taxon>Onygenaceae</taxon>
        <taxon>Coccidioides</taxon>
    </lineage>
</organism>
<dbReference type="EMBL" id="DS028096">
    <property type="protein sequence ID" value="KMP05841.1"/>
    <property type="molecule type" value="Genomic_DNA"/>
</dbReference>
<comment type="similarity">
    <text evidence="10">Belongs to the protein kinase superfamily.</text>
</comment>
<dbReference type="PROSITE" id="PS00108">
    <property type="entry name" value="PROTEIN_KINASE_ST"/>
    <property type="match status" value="1"/>
</dbReference>
<dbReference type="SMART" id="SM00220">
    <property type="entry name" value="S_TKc"/>
    <property type="match status" value="1"/>
</dbReference>
<dbReference type="GO" id="GO:0050684">
    <property type="term" value="P:regulation of mRNA processing"/>
    <property type="evidence" value="ECO:0007669"/>
    <property type="project" value="TreeGrafter"/>
</dbReference>
<dbReference type="CDD" id="cd05118">
    <property type="entry name" value="STKc_CMGC"/>
    <property type="match status" value="1"/>
</dbReference>
<sequence length="422" mass="49472">MRCFRRLGVRFFQWKTKKTQMPYQQRNFSSQFYPIINADQRLEEETLPFYEHEQYYPVHIGEVFGSRYQVVGKLGYGAYSTVWLCRDLIGLTHAALKISTQLQRFPEKRRSELAVYEHLSKVKSSHPGQGYIRELYDTFEISSPYGCHQCLIQQPMHLSILDMMRLNPDPLNLSLLREILKGILTGLDFLHTEANIIHTDLKADNLMLRIADQSMLEDFEKTELERPSPRKFIDDKHAIYSSRGFRKPKNGEWGDLVLCDLGEARIGHVQQTGPFIQPHIYRAPEVTFEMQWGSPVDIWNVATLIWDLFEGRHLFNNLLDEQGNYDPFKHMAQIFALLGPPPKELISRSETTRQCFDIDGDWRASVHEKIPHLSLEDLETRLEGTEKTLFLNFIRSMLKWLPEERKTAKELLDDPWLNEQLD</sequence>
<dbReference type="PANTHER" id="PTHR47634:SF9">
    <property type="entry name" value="PROTEIN KINASE DOMAIN-CONTAINING PROTEIN-RELATED"/>
    <property type="match status" value="1"/>
</dbReference>
<dbReference type="Gene3D" id="3.30.200.20">
    <property type="entry name" value="Phosphorylase Kinase, domain 1"/>
    <property type="match status" value="1"/>
</dbReference>
<keyword evidence="5" id="KW-0418">Kinase</keyword>
<keyword evidence="6 9" id="KW-0067">ATP-binding</keyword>
<evidence type="ECO:0000259" key="11">
    <source>
        <dbReference type="PROSITE" id="PS50011"/>
    </source>
</evidence>
<evidence type="ECO:0000256" key="2">
    <source>
        <dbReference type="ARBA" id="ARBA00022527"/>
    </source>
</evidence>
<comment type="catalytic activity">
    <reaction evidence="8">
        <text>L-seryl-[protein] + ATP = O-phospho-L-seryl-[protein] + ADP + H(+)</text>
        <dbReference type="Rhea" id="RHEA:17989"/>
        <dbReference type="Rhea" id="RHEA-COMP:9863"/>
        <dbReference type="Rhea" id="RHEA-COMP:11604"/>
        <dbReference type="ChEBI" id="CHEBI:15378"/>
        <dbReference type="ChEBI" id="CHEBI:29999"/>
        <dbReference type="ChEBI" id="CHEBI:30616"/>
        <dbReference type="ChEBI" id="CHEBI:83421"/>
        <dbReference type="ChEBI" id="CHEBI:456216"/>
        <dbReference type="EC" id="2.7.11.1"/>
    </reaction>
</comment>
<gene>
    <name evidence="12" type="ORF">CIRG_05522</name>
</gene>
<evidence type="ECO:0000256" key="4">
    <source>
        <dbReference type="ARBA" id="ARBA00022741"/>
    </source>
</evidence>
<dbReference type="GO" id="GO:0005524">
    <property type="term" value="F:ATP binding"/>
    <property type="evidence" value="ECO:0007669"/>
    <property type="project" value="UniProtKB-UniRule"/>
</dbReference>
<dbReference type="Proteomes" id="UP000054565">
    <property type="component" value="Unassembled WGS sequence"/>
</dbReference>
<evidence type="ECO:0000256" key="1">
    <source>
        <dbReference type="ARBA" id="ARBA00012513"/>
    </source>
</evidence>
<dbReference type="SUPFAM" id="SSF56112">
    <property type="entry name" value="Protein kinase-like (PK-like)"/>
    <property type="match status" value="1"/>
</dbReference>
<dbReference type="AlphaFoldDB" id="A0A0J6YAV2"/>
<dbReference type="GO" id="GO:0004674">
    <property type="term" value="F:protein serine/threonine kinase activity"/>
    <property type="evidence" value="ECO:0007669"/>
    <property type="project" value="UniProtKB-KW"/>
</dbReference>
<keyword evidence="2 10" id="KW-0723">Serine/threonine-protein kinase</keyword>
<dbReference type="InterPro" id="IPR011009">
    <property type="entry name" value="Kinase-like_dom_sf"/>
</dbReference>
<comment type="catalytic activity">
    <reaction evidence="7">
        <text>L-threonyl-[protein] + ATP = O-phospho-L-threonyl-[protein] + ADP + H(+)</text>
        <dbReference type="Rhea" id="RHEA:46608"/>
        <dbReference type="Rhea" id="RHEA-COMP:11060"/>
        <dbReference type="Rhea" id="RHEA-COMP:11605"/>
        <dbReference type="ChEBI" id="CHEBI:15378"/>
        <dbReference type="ChEBI" id="CHEBI:30013"/>
        <dbReference type="ChEBI" id="CHEBI:30616"/>
        <dbReference type="ChEBI" id="CHEBI:61977"/>
        <dbReference type="ChEBI" id="CHEBI:456216"/>
        <dbReference type="EC" id="2.7.11.1"/>
    </reaction>
</comment>
<evidence type="ECO:0000256" key="10">
    <source>
        <dbReference type="RuleBase" id="RU000304"/>
    </source>
</evidence>
<evidence type="ECO:0000256" key="8">
    <source>
        <dbReference type="ARBA" id="ARBA00048679"/>
    </source>
</evidence>
<dbReference type="PANTHER" id="PTHR47634">
    <property type="entry name" value="PROTEIN KINASE DOMAIN-CONTAINING PROTEIN-RELATED"/>
    <property type="match status" value="1"/>
</dbReference>
<dbReference type="Pfam" id="PF00069">
    <property type="entry name" value="Pkinase"/>
    <property type="match status" value="1"/>
</dbReference>
<dbReference type="InterPro" id="IPR051334">
    <property type="entry name" value="SRPK"/>
</dbReference>
<dbReference type="GO" id="GO:0005634">
    <property type="term" value="C:nucleus"/>
    <property type="evidence" value="ECO:0007669"/>
    <property type="project" value="TreeGrafter"/>
</dbReference>
<name>A0A0J6YAV2_COCIT</name>
<proteinExistence type="inferred from homology"/>
<dbReference type="GO" id="GO:0000245">
    <property type="term" value="P:spliceosomal complex assembly"/>
    <property type="evidence" value="ECO:0007669"/>
    <property type="project" value="TreeGrafter"/>
</dbReference>
<protein>
    <recommendedName>
        <fullName evidence="1">non-specific serine/threonine protein kinase</fullName>
        <ecNumber evidence="1">2.7.11.1</ecNumber>
    </recommendedName>
</protein>
<dbReference type="PROSITE" id="PS50011">
    <property type="entry name" value="PROTEIN_KINASE_DOM"/>
    <property type="match status" value="1"/>
</dbReference>
<dbReference type="GO" id="GO:0005737">
    <property type="term" value="C:cytoplasm"/>
    <property type="evidence" value="ECO:0007669"/>
    <property type="project" value="TreeGrafter"/>
</dbReference>
<reference evidence="13" key="1">
    <citation type="journal article" date="2010" name="Genome Res.">
        <title>Population genomic sequencing of Coccidioides fungi reveals recent hybridization and transposon control.</title>
        <authorList>
            <person name="Neafsey D.E."/>
            <person name="Barker B.M."/>
            <person name="Sharpton T.J."/>
            <person name="Stajich J.E."/>
            <person name="Park D.J."/>
            <person name="Whiston E."/>
            <person name="Hung C.-Y."/>
            <person name="McMahan C."/>
            <person name="White J."/>
            <person name="Sykes S."/>
            <person name="Heiman D."/>
            <person name="Young S."/>
            <person name="Zeng Q."/>
            <person name="Abouelleil A."/>
            <person name="Aftuck L."/>
            <person name="Bessette D."/>
            <person name="Brown A."/>
            <person name="FitzGerald M."/>
            <person name="Lui A."/>
            <person name="Macdonald J.P."/>
            <person name="Priest M."/>
            <person name="Orbach M.J."/>
            <person name="Galgiani J.N."/>
            <person name="Kirkland T.N."/>
            <person name="Cole G.T."/>
            <person name="Birren B.W."/>
            <person name="Henn M.R."/>
            <person name="Taylor J.W."/>
            <person name="Rounsley S.D."/>
        </authorList>
    </citation>
    <scope>NUCLEOTIDE SEQUENCE [LARGE SCALE GENOMIC DNA]</scope>
    <source>
        <strain evidence="13">RMSCC 2394</strain>
    </source>
</reference>
<dbReference type="PROSITE" id="PS00107">
    <property type="entry name" value="PROTEIN_KINASE_ATP"/>
    <property type="match status" value="1"/>
</dbReference>